<dbReference type="Gene3D" id="3.40.50.300">
    <property type="entry name" value="P-loop containing nucleotide triphosphate hydrolases"/>
    <property type="match status" value="1"/>
</dbReference>
<dbReference type="PANTHER" id="PTHR32309:SF13">
    <property type="entry name" value="FERRIC ENTEROBACTIN TRANSPORT PROTEIN FEPE"/>
    <property type="match status" value="1"/>
</dbReference>
<keyword evidence="4" id="KW-0547">Nucleotide-binding</keyword>
<dbReference type="EC" id="2.7.10.2" evidence="2"/>
<dbReference type="Pfam" id="PF13614">
    <property type="entry name" value="AAA_31"/>
    <property type="match status" value="1"/>
</dbReference>
<evidence type="ECO:0000313" key="10">
    <source>
        <dbReference type="EMBL" id="MDI4650316.1"/>
    </source>
</evidence>
<evidence type="ECO:0000256" key="8">
    <source>
        <dbReference type="ARBA" id="ARBA00051245"/>
    </source>
</evidence>
<keyword evidence="7" id="KW-0829">Tyrosine-protein kinase</keyword>
<dbReference type="NCBIfam" id="TIGR01007">
    <property type="entry name" value="eps_fam"/>
    <property type="match status" value="1"/>
</dbReference>
<dbReference type="SUPFAM" id="SSF52540">
    <property type="entry name" value="P-loop containing nucleoside triphosphate hydrolases"/>
    <property type="match status" value="1"/>
</dbReference>
<name>A0ABT6TTX1_9BACL</name>
<accession>A0ABT6TTX1</accession>
<keyword evidence="11" id="KW-1185">Reference proteome</keyword>
<evidence type="ECO:0000256" key="3">
    <source>
        <dbReference type="ARBA" id="ARBA00022679"/>
    </source>
</evidence>
<dbReference type="RefSeq" id="WP_282913167.1">
    <property type="nucleotide sequence ID" value="NZ_JAGRPV010000002.1"/>
</dbReference>
<reference evidence="10" key="1">
    <citation type="submission" date="2023-04" db="EMBL/GenBank/DDBJ databases">
        <title>Comparative genomic analysis of Cohnella hashimotonis sp. nov., isolated from the International Space Station.</title>
        <authorList>
            <person name="Venkateswaran K."/>
            <person name="Simpson A."/>
        </authorList>
    </citation>
    <scope>NUCLEOTIDE SEQUENCE</scope>
    <source>
        <strain evidence="10">F6_2S_P_1</strain>
    </source>
</reference>
<organism evidence="10 11">
    <name type="scientific">Cohnella hashimotonis</name>
    <dbReference type="NCBI Taxonomy" id="2826895"/>
    <lineage>
        <taxon>Bacteria</taxon>
        <taxon>Bacillati</taxon>
        <taxon>Bacillota</taxon>
        <taxon>Bacilli</taxon>
        <taxon>Bacillales</taxon>
        <taxon>Paenibacillaceae</taxon>
        <taxon>Cohnella</taxon>
    </lineage>
</organism>
<proteinExistence type="inferred from homology"/>
<sequence>MSQQASSSKRPLITLTNAKSPVSESYRSLRTSIDFSSVDERMQVIAVTSAGPGEGKSTTIGNLAITYAQSERRTLLIDADLRKPTEHHTFNLSNRKGLSSVLSQQSEVDDVIQATDIPNLSVISSGPIPPNPAEMLASKRMSALIDQLRGQFDVILIDTPPLLAVTDAQVLATKCDGYVLVLDQGKVKRDIAIKAKANLEKVGARILGVVLNNIKRKKSEGYYYYYYGENK</sequence>
<protein>
    <recommendedName>
        <fullName evidence="2">non-specific protein-tyrosine kinase</fullName>
        <ecNumber evidence="2">2.7.10.2</ecNumber>
    </recommendedName>
</protein>
<dbReference type="EMBL" id="JAGRPV010000002">
    <property type="protein sequence ID" value="MDI4650316.1"/>
    <property type="molecule type" value="Genomic_DNA"/>
</dbReference>
<evidence type="ECO:0000256" key="4">
    <source>
        <dbReference type="ARBA" id="ARBA00022741"/>
    </source>
</evidence>
<dbReference type="PANTHER" id="PTHR32309">
    <property type="entry name" value="TYROSINE-PROTEIN KINASE"/>
    <property type="match status" value="1"/>
</dbReference>
<evidence type="ECO:0000256" key="2">
    <source>
        <dbReference type="ARBA" id="ARBA00011903"/>
    </source>
</evidence>
<evidence type="ECO:0000259" key="9">
    <source>
        <dbReference type="Pfam" id="PF13614"/>
    </source>
</evidence>
<dbReference type="Proteomes" id="UP001161691">
    <property type="component" value="Unassembled WGS sequence"/>
</dbReference>
<dbReference type="CDD" id="cd05387">
    <property type="entry name" value="BY-kinase"/>
    <property type="match status" value="1"/>
</dbReference>
<keyword evidence="6" id="KW-0067">ATP-binding</keyword>
<evidence type="ECO:0000256" key="6">
    <source>
        <dbReference type="ARBA" id="ARBA00022840"/>
    </source>
</evidence>
<dbReference type="InterPro" id="IPR005702">
    <property type="entry name" value="Wzc-like_C"/>
</dbReference>
<evidence type="ECO:0000256" key="1">
    <source>
        <dbReference type="ARBA" id="ARBA00007316"/>
    </source>
</evidence>
<feature type="domain" description="AAA" evidence="9">
    <location>
        <begin position="42"/>
        <end position="180"/>
    </location>
</feature>
<comment type="similarity">
    <text evidence="1">Belongs to the CpsD/CapB family.</text>
</comment>
<evidence type="ECO:0000313" key="11">
    <source>
        <dbReference type="Proteomes" id="UP001161691"/>
    </source>
</evidence>
<dbReference type="GO" id="GO:0004715">
    <property type="term" value="F:non-membrane spanning protein tyrosine kinase activity"/>
    <property type="evidence" value="ECO:0007669"/>
    <property type="project" value="UniProtKB-EC"/>
</dbReference>
<keyword evidence="3 10" id="KW-0808">Transferase</keyword>
<gene>
    <name evidence="10" type="ORF">KB449_35630</name>
</gene>
<keyword evidence="5 10" id="KW-0418">Kinase</keyword>
<dbReference type="InterPro" id="IPR025669">
    <property type="entry name" value="AAA_dom"/>
</dbReference>
<dbReference type="InterPro" id="IPR050445">
    <property type="entry name" value="Bact_polysacc_biosynth/exp"/>
</dbReference>
<evidence type="ECO:0000256" key="5">
    <source>
        <dbReference type="ARBA" id="ARBA00022777"/>
    </source>
</evidence>
<comment type="caution">
    <text evidence="10">The sequence shown here is derived from an EMBL/GenBank/DDBJ whole genome shotgun (WGS) entry which is preliminary data.</text>
</comment>
<comment type="catalytic activity">
    <reaction evidence="8">
        <text>L-tyrosyl-[protein] + ATP = O-phospho-L-tyrosyl-[protein] + ADP + H(+)</text>
        <dbReference type="Rhea" id="RHEA:10596"/>
        <dbReference type="Rhea" id="RHEA-COMP:10136"/>
        <dbReference type="Rhea" id="RHEA-COMP:20101"/>
        <dbReference type="ChEBI" id="CHEBI:15378"/>
        <dbReference type="ChEBI" id="CHEBI:30616"/>
        <dbReference type="ChEBI" id="CHEBI:46858"/>
        <dbReference type="ChEBI" id="CHEBI:61978"/>
        <dbReference type="ChEBI" id="CHEBI:456216"/>
        <dbReference type="EC" id="2.7.10.2"/>
    </reaction>
</comment>
<dbReference type="InterPro" id="IPR027417">
    <property type="entry name" value="P-loop_NTPase"/>
</dbReference>
<evidence type="ECO:0000256" key="7">
    <source>
        <dbReference type="ARBA" id="ARBA00023137"/>
    </source>
</evidence>